<evidence type="ECO:0000256" key="1">
    <source>
        <dbReference type="SAM" id="MobiDB-lite"/>
    </source>
</evidence>
<dbReference type="AlphaFoldDB" id="A0A8D8CT52"/>
<protein>
    <submittedName>
        <fullName evidence="2">(northern house mosquito) hypothetical protein</fullName>
    </submittedName>
</protein>
<accession>A0A8D8CT52</accession>
<name>A0A8D8CT52_CULPI</name>
<organism evidence="2">
    <name type="scientific">Culex pipiens</name>
    <name type="common">House mosquito</name>
    <dbReference type="NCBI Taxonomy" id="7175"/>
    <lineage>
        <taxon>Eukaryota</taxon>
        <taxon>Metazoa</taxon>
        <taxon>Ecdysozoa</taxon>
        <taxon>Arthropoda</taxon>
        <taxon>Hexapoda</taxon>
        <taxon>Insecta</taxon>
        <taxon>Pterygota</taxon>
        <taxon>Neoptera</taxon>
        <taxon>Endopterygota</taxon>
        <taxon>Diptera</taxon>
        <taxon>Nematocera</taxon>
        <taxon>Culicoidea</taxon>
        <taxon>Culicidae</taxon>
        <taxon>Culicinae</taxon>
        <taxon>Culicini</taxon>
        <taxon>Culex</taxon>
        <taxon>Culex</taxon>
    </lineage>
</organism>
<evidence type="ECO:0000313" key="2">
    <source>
        <dbReference type="EMBL" id="CAG6499895.1"/>
    </source>
</evidence>
<sequence>MKQTATKEDDSSGYTHLLSILPPTHDENQKFYLQYIMKNKLENLTPNPISPRRRSAQSRYAGVPSAPVVYFCCDCFCRQSSVAPSSECSLYHQLLLLLPVRVHSWPIAGPQTSRAPGSLNSSTVRRRRLGGNRRL</sequence>
<feature type="region of interest" description="Disordered" evidence="1">
    <location>
        <begin position="113"/>
        <end position="135"/>
    </location>
</feature>
<feature type="compositionally biased region" description="Basic residues" evidence="1">
    <location>
        <begin position="124"/>
        <end position="135"/>
    </location>
</feature>
<feature type="compositionally biased region" description="Polar residues" evidence="1">
    <location>
        <begin position="113"/>
        <end position="123"/>
    </location>
</feature>
<reference evidence="2" key="1">
    <citation type="submission" date="2021-05" db="EMBL/GenBank/DDBJ databases">
        <authorList>
            <person name="Alioto T."/>
            <person name="Alioto T."/>
            <person name="Gomez Garrido J."/>
        </authorList>
    </citation>
    <scope>NUCLEOTIDE SEQUENCE</scope>
</reference>
<dbReference type="EMBL" id="HBUE01139049">
    <property type="protein sequence ID" value="CAG6499895.1"/>
    <property type="molecule type" value="Transcribed_RNA"/>
</dbReference>
<proteinExistence type="predicted"/>